<dbReference type="PANTHER" id="PTHR36842:SF1">
    <property type="entry name" value="PROTEIN TOLB"/>
    <property type="match status" value="1"/>
</dbReference>
<comment type="caution">
    <text evidence="3">The sequence shown here is derived from an EMBL/GenBank/DDBJ whole genome shotgun (WGS) entry which is preliminary data.</text>
</comment>
<keyword evidence="2" id="KW-0732">Signal</keyword>
<name>A0ABN1TPF2_9ACTN</name>
<evidence type="ECO:0000313" key="4">
    <source>
        <dbReference type="Proteomes" id="UP001499987"/>
    </source>
</evidence>
<dbReference type="InterPro" id="IPR011042">
    <property type="entry name" value="6-blade_b-propeller_TolB-like"/>
</dbReference>
<proteinExistence type="inferred from homology"/>
<dbReference type="RefSeq" id="WP_344625152.1">
    <property type="nucleotide sequence ID" value="NZ_BAAALD010000040.1"/>
</dbReference>
<dbReference type="Gene3D" id="2.120.10.30">
    <property type="entry name" value="TolB, C-terminal domain"/>
    <property type="match status" value="2"/>
</dbReference>
<evidence type="ECO:0000256" key="1">
    <source>
        <dbReference type="ARBA" id="ARBA00009820"/>
    </source>
</evidence>
<dbReference type="Pfam" id="PF07676">
    <property type="entry name" value="PD40"/>
    <property type="match status" value="4"/>
</dbReference>
<dbReference type="SUPFAM" id="SSF69304">
    <property type="entry name" value="Tricorn protease N-terminal domain"/>
    <property type="match status" value="1"/>
</dbReference>
<dbReference type="Proteomes" id="UP001499987">
    <property type="component" value="Unassembled WGS sequence"/>
</dbReference>
<dbReference type="PANTHER" id="PTHR36842">
    <property type="entry name" value="PROTEIN TOLB HOMOLOG"/>
    <property type="match status" value="1"/>
</dbReference>
<organism evidence="3 4">
    <name type="scientific">Kitasatospora arboriphila</name>
    <dbReference type="NCBI Taxonomy" id="258052"/>
    <lineage>
        <taxon>Bacteria</taxon>
        <taxon>Bacillati</taxon>
        <taxon>Actinomycetota</taxon>
        <taxon>Actinomycetes</taxon>
        <taxon>Kitasatosporales</taxon>
        <taxon>Streptomycetaceae</taxon>
        <taxon>Kitasatospora</taxon>
    </lineage>
</organism>
<evidence type="ECO:0000256" key="2">
    <source>
        <dbReference type="SAM" id="SignalP"/>
    </source>
</evidence>
<accession>A0ABN1TPF2</accession>
<keyword evidence="4" id="KW-1185">Reference proteome</keyword>
<dbReference type="EMBL" id="BAAALD010000040">
    <property type="protein sequence ID" value="GAA1093596.1"/>
    <property type="molecule type" value="Genomic_DNA"/>
</dbReference>
<evidence type="ECO:0000313" key="3">
    <source>
        <dbReference type="EMBL" id="GAA1093596.1"/>
    </source>
</evidence>
<feature type="signal peptide" evidence="2">
    <location>
        <begin position="1"/>
        <end position="32"/>
    </location>
</feature>
<comment type="similarity">
    <text evidence="1">Belongs to the TolB family.</text>
</comment>
<sequence length="364" mass="38182">MTETNHVLYRTRPTVRLAAGALTALALLPGCAADPPPRPEGAPSPLYGGGDTNGLIAGRMYLDGEKQTSAVFTVAPDGSGLHQITRPDPNTLDDHPDWSPDGTAVAFDRTVGSGTARIWTVAPDGSAARRLPAVCQEGDPSCQVEEESAPAYSPDGSRIAFGRGWGAVDTSADQIQYSDIYVMDATGANPRRLTTLTQDQPYAGDVDDPAWSPDGSRLVFSFRTGDSGRPADSRALFIVNSDGSGLRQLTPWDLRAGDRANWSPDGSRIVFTTYPPGPDATPGGGIYTINPDGSATTTLLSGSPDVFYGVPSYAPDGTAIAFAKATLPGQADIFTMHPDGTAVTPVTRTADTWESRPNWGTAAP</sequence>
<gene>
    <name evidence="3" type="ORF">GCM10009663_41480</name>
</gene>
<protein>
    <submittedName>
        <fullName evidence="3">Uncharacterized protein</fullName>
    </submittedName>
</protein>
<reference evidence="3 4" key="1">
    <citation type="journal article" date="2019" name="Int. J. Syst. Evol. Microbiol.">
        <title>The Global Catalogue of Microorganisms (GCM) 10K type strain sequencing project: providing services to taxonomists for standard genome sequencing and annotation.</title>
        <authorList>
            <consortium name="The Broad Institute Genomics Platform"/>
            <consortium name="The Broad Institute Genome Sequencing Center for Infectious Disease"/>
            <person name="Wu L."/>
            <person name="Ma J."/>
        </authorList>
    </citation>
    <scope>NUCLEOTIDE SEQUENCE [LARGE SCALE GENOMIC DNA]</scope>
    <source>
        <strain evidence="3 4">JCM 13002</strain>
    </source>
</reference>
<feature type="chain" id="PRO_5045902007" evidence="2">
    <location>
        <begin position="33"/>
        <end position="364"/>
    </location>
</feature>
<dbReference type="InterPro" id="IPR011659">
    <property type="entry name" value="WD40"/>
</dbReference>